<accession>A0A1Z4ET09</accession>
<evidence type="ECO:0000259" key="1">
    <source>
        <dbReference type="Pfam" id="PF14230"/>
    </source>
</evidence>
<reference evidence="3" key="1">
    <citation type="journal article" date="2017" name="Genome Announc.">
        <title>Complete Genome Sequence of Mycobacterium stephanolepidis.</title>
        <authorList>
            <person name="Fukano H."/>
            <person name="Yoshida M."/>
            <person name="Katayama Y."/>
            <person name="Omatsu T."/>
            <person name="Mizutani T."/>
            <person name="Kurata O."/>
            <person name="Wada S."/>
            <person name="Hoshino Y."/>
        </authorList>
    </citation>
    <scope>NUCLEOTIDE SEQUENCE [LARGE SCALE GENOMIC DNA]</scope>
    <source>
        <strain evidence="3">NJB0901</strain>
    </source>
</reference>
<gene>
    <name evidence="2" type="ORF">MSTE_00752</name>
</gene>
<organism evidence="2 3">
    <name type="scientific">[Mycobacterium] stephanolepidis</name>
    <dbReference type="NCBI Taxonomy" id="1520670"/>
    <lineage>
        <taxon>Bacteria</taxon>
        <taxon>Bacillati</taxon>
        <taxon>Actinomycetota</taxon>
        <taxon>Actinomycetes</taxon>
        <taxon>Mycobacteriales</taxon>
        <taxon>Mycobacteriaceae</taxon>
        <taxon>Mycobacteroides</taxon>
    </lineage>
</organism>
<evidence type="ECO:0000313" key="3">
    <source>
        <dbReference type="Proteomes" id="UP000217954"/>
    </source>
</evidence>
<evidence type="ECO:0000313" key="2">
    <source>
        <dbReference type="EMBL" id="BAX96087.1"/>
    </source>
</evidence>
<protein>
    <recommendedName>
        <fullName evidence="1">DUF4333 domain-containing protein</fullName>
    </recommendedName>
</protein>
<dbReference type="Pfam" id="PF14230">
    <property type="entry name" value="DUF4333"/>
    <property type="match status" value="1"/>
</dbReference>
<dbReference type="RefSeq" id="WP_096499109.1">
    <property type="nucleotide sequence ID" value="NZ_AP018165.1"/>
</dbReference>
<dbReference type="OrthoDB" id="3568721at2"/>
<dbReference type="EMBL" id="AP018165">
    <property type="protein sequence ID" value="BAX96087.1"/>
    <property type="molecule type" value="Genomic_DNA"/>
</dbReference>
<dbReference type="AlphaFoldDB" id="A0A1Z4ET09"/>
<dbReference type="Proteomes" id="UP000217954">
    <property type="component" value="Chromosome"/>
</dbReference>
<feature type="domain" description="DUF4333" evidence="1">
    <location>
        <begin position="16"/>
        <end position="92"/>
    </location>
</feature>
<sequence>MLSAARASTLTATLFLAGCSVGEVGYSSEVQVSSDKLASSVKQWLVDHDYEAKMVSCAGNLSGVAGAIQKCVMTSPDSSERGVTVTVNKVEGTAIDYDIRLDK</sequence>
<dbReference type="PROSITE" id="PS51257">
    <property type="entry name" value="PROKAR_LIPOPROTEIN"/>
    <property type="match status" value="1"/>
</dbReference>
<dbReference type="KEGG" id="mste:MSTE_00752"/>
<proteinExistence type="predicted"/>
<keyword evidence="3" id="KW-1185">Reference proteome</keyword>
<dbReference type="InterPro" id="IPR025637">
    <property type="entry name" value="DUF4333"/>
</dbReference>
<name>A0A1Z4ET09_9MYCO</name>
<reference evidence="2 3" key="2">
    <citation type="journal article" date="2017" name="Int. J. Syst. Evol. Microbiol.">
        <title>Mycobacterium stephanolepidis sp. nov., a rapidly growing species related to Mycobacterium chelonae, isolated from marine teleost fish, Stephanolepis cirrhifer.</title>
        <authorList>
            <person name="Fukano H."/>
            <person name="Wada S."/>
            <person name="Kurata O."/>
            <person name="Katayama K."/>
            <person name="Fujiwara N."/>
            <person name="Hoshino Y."/>
        </authorList>
    </citation>
    <scope>NUCLEOTIDE SEQUENCE [LARGE SCALE GENOMIC DNA]</scope>
    <source>
        <strain evidence="2 3">NJB0901</strain>
    </source>
</reference>